<dbReference type="PANTHER" id="PTHR45625">
    <property type="entry name" value="PEPTIDYL-PROLYL CIS-TRANS ISOMERASE-RELATED"/>
    <property type="match status" value="1"/>
</dbReference>
<comment type="similarity">
    <text evidence="1">Belongs to the cyclophilin-type PPIase family.</text>
</comment>
<name>A0A183U5V0_TOXCA</name>
<gene>
    <name evidence="4" type="ORF">TCNE_LOCUS3872</name>
</gene>
<evidence type="ECO:0000313" key="4">
    <source>
        <dbReference type="EMBL" id="VDM29589.1"/>
    </source>
</evidence>
<evidence type="ECO:0000259" key="3">
    <source>
        <dbReference type="PROSITE" id="PS50072"/>
    </source>
</evidence>
<dbReference type="PROSITE" id="PS50072">
    <property type="entry name" value="CSA_PPIASE_2"/>
    <property type="match status" value="1"/>
</dbReference>
<keyword evidence="1" id="KW-0697">Rotamase</keyword>
<dbReference type="GO" id="GO:0071013">
    <property type="term" value="C:catalytic step 2 spliceosome"/>
    <property type="evidence" value="ECO:0007669"/>
    <property type="project" value="TreeGrafter"/>
</dbReference>
<dbReference type="Gene3D" id="2.40.100.10">
    <property type="entry name" value="Cyclophilin-like"/>
    <property type="match status" value="1"/>
</dbReference>
<feature type="region of interest" description="Disordered" evidence="2">
    <location>
        <begin position="130"/>
        <end position="163"/>
    </location>
</feature>
<dbReference type="GO" id="GO:0000209">
    <property type="term" value="P:protein polyubiquitination"/>
    <property type="evidence" value="ECO:0007669"/>
    <property type="project" value="TreeGrafter"/>
</dbReference>
<dbReference type="PANTHER" id="PTHR45625:SF1">
    <property type="entry name" value="RING-TYPE E3 UBIQUITIN-PROTEIN LIGASE PPIL2"/>
    <property type="match status" value="1"/>
</dbReference>
<evidence type="ECO:0000256" key="1">
    <source>
        <dbReference type="RuleBase" id="RU363019"/>
    </source>
</evidence>
<dbReference type="SUPFAM" id="SSF50891">
    <property type="entry name" value="Cyclophilin-like"/>
    <property type="match status" value="1"/>
</dbReference>
<organism evidence="5 6">
    <name type="scientific">Toxocara canis</name>
    <name type="common">Canine roundworm</name>
    <dbReference type="NCBI Taxonomy" id="6265"/>
    <lineage>
        <taxon>Eukaryota</taxon>
        <taxon>Metazoa</taxon>
        <taxon>Ecdysozoa</taxon>
        <taxon>Nematoda</taxon>
        <taxon>Chromadorea</taxon>
        <taxon>Rhabditida</taxon>
        <taxon>Spirurina</taxon>
        <taxon>Ascaridomorpha</taxon>
        <taxon>Ascaridoidea</taxon>
        <taxon>Toxocaridae</taxon>
        <taxon>Toxocara</taxon>
    </lineage>
</organism>
<dbReference type="Proteomes" id="UP000050794">
    <property type="component" value="Unassembled WGS sequence"/>
</dbReference>
<dbReference type="InterPro" id="IPR044666">
    <property type="entry name" value="Cyclophilin_A-like"/>
</dbReference>
<dbReference type="PRINTS" id="PR00153">
    <property type="entry name" value="CSAPPISMRASE"/>
</dbReference>
<reference evidence="6" key="1">
    <citation type="submission" date="2016-06" db="UniProtKB">
        <authorList>
            <consortium name="WormBaseParasite"/>
        </authorList>
    </citation>
    <scope>IDENTIFICATION</scope>
</reference>
<dbReference type="GO" id="GO:0061630">
    <property type="term" value="F:ubiquitin protein ligase activity"/>
    <property type="evidence" value="ECO:0007669"/>
    <property type="project" value="TreeGrafter"/>
</dbReference>
<accession>A0A183U5V0</accession>
<feature type="domain" description="PPIase cyclophilin-type" evidence="3">
    <location>
        <begin position="1"/>
        <end position="66"/>
    </location>
</feature>
<evidence type="ECO:0000313" key="6">
    <source>
        <dbReference type="WBParaSite" id="TCNE_0000387001-mRNA-1"/>
    </source>
</evidence>
<evidence type="ECO:0000256" key="2">
    <source>
        <dbReference type="SAM" id="MobiDB-lite"/>
    </source>
</evidence>
<dbReference type="InterPro" id="IPR002130">
    <property type="entry name" value="Cyclophilin-type_PPIase_dom"/>
</dbReference>
<comment type="function">
    <text evidence="1">PPIases accelerate the folding of proteins. It catalyzes the cis-trans isomerization of proline imidic peptide bonds in oligopeptides.</text>
</comment>
<keyword evidence="5" id="KW-1185">Reference proteome</keyword>
<reference evidence="4 5" key="2">
    <citation type="submission" date="2018-11" db="EMBL/GenBank/DDBJ databases">
        <authorList>
            <consortium name="Pathogen Informatics"/>
        </authorList>
    </citation>
    <scope>NUCLEOTIDE SEQUENCE [LARGE SCALE GENOMIC DNA]</scope>
</reference>
<dbReference type="Pfam" id="PF00160">
    <property type="entry name" value="Pro_isomerase"/>
    <property type="match status" value="1"/>
</dbReference>
<dbReference type="GO" id="GO:0003755">
    <property type="term" value="F:peptidyl-prolyl cis-trans isomerase activity"/>
    <property type="evidence" value="ECO:0007669"/>
    <property type="project" value="UniProtKB-UniRule"/>
</dbReference>
<feature type="compositionally biased region" description="Basic and acidic residues" evidence="2">
    <location>
        <begin position="139"/>
        <end position="157"/>
    </location>
</feature>
<dbReference type="AlphaFoldDB" id="A0A183U5V0"/>
<evidence type="ECO:0000313" key="5">
    <source>
        <dbReference type="Proteomes" id="UP000050794"/>
    </source>
</evidence>
<proteinExistence type="inferred from homology"/>
<comment type="catalytic activity">
    <reaction evidence="1">
        <text>[protein]-peptidylproline (omega=180) = [protein]-peptidylproline (omega=0)</text>
        <dbReference type="Rhea" id="RHEA:16237"/>
        <dbReference type="Rhea" id="RHEA-COMP:10747"/>
        <dbReference type="Rhea" id="RHEA-COMP:10748"/>
        <dbReference type="ChEBI" id="CHEBI:83833"/>
        <dbReference type="ChEBI" id="CHEBI:83834"/>
        <dbReference type="EC" id="5.2.1.8"/>
    </reaction>
</comment>
<protein>
    <recommendedName>
        <fullName evidence="1">Peptidyl-prolyl cis-trans isomerase</fullName>
        <shortName evidence="1">PPIase</shortName>
        <ecNumber evidence="1">5.2.1.8</ecNumber>
    </recommendedName>
</protein>
<keyword evidence="1" id="KW-0413">Isomerase</keyword>
<dbReference type="InterPro" id="IPR029000">
    <property type="entry name" value="Cyclophilin-like_dom_sf"/>
</dbReference>
<dbReference type="EMBL" id="UYWY01005572">
    <property type="protein sequence ID" value="VDM29589.1"/>
    <property type="molecule type" value="Genomic_DNA"/>
</dbReference>
<sequence>MANRGSDTNQSQFFITFRPCKYLDGKHTIFGRVVGGTDTLTAIERLETDATTDRPVVDVIFLTAEVFVDPFEEAEAAVQKEREEIRAAKAKKEAGETVSAPVSATLLPKPKVYGTGVGKYLNLKEFSSTTKRPTEMAAEMERPSEPQKKRKAVRSELNDFSSW</sequence>
<dbReference type="EC" id="5.2.1.8" evidence="1"/>
<dbReference type="WBParaSite" id="TCNE_0000387001-mRNA-1">
    <property type="protein sequence ID" value="TCNE_0000387001-mRNA-1"/>
    <property type="gene ID" value="TCNE_0000387001"/>
</dbReference>